<dbReference type="PANTHER" id="PTHR45138:SF9">
    <property type="entry name" value="DIGUANYLATE CYCLASE DGCM-RELATED"/>
    <property type="match status" value="1"/>
</dbReference>
<comment type="cofactor">
    <cofactor evidence="1">
        <name>Mg(2+)</name>
        <dbReference type="ChEBI" id="CHEBI:18420"/>
    </cofactor>
</comment>
<evidence type="ECO:0000256" key="2">
    <source>
        <dbReference type="ARBA" id="ARBA00004651"/>
    </source>
</evidence>
<evidence type="ECO:0000313" key="11">
    <source>
        <dbReference type="EMBL" id="PPK78196.1"/>
    </source>
</evidence>
<dbReference type="CDD" id="cd01949">
    <property type="entry name" value="GGDEF"/>
    <property type="match status" value="1"/>
</dbReference>
<dbReference type="SMART" id="SM00267">
    <property type="entry name" value="GGDEF"/>
    <property type="match status" value="1"/>
</dbReference>
<keyword evidence="6 9" id="KW-1133">Transmembrane helix</keyword>
<keyword evidence="7 9" id="KW-0472">Membrane</keyword>
<organism evidence="11 12">
    <name type="scientific">Methylobacter tundripaludum</name>
    <dbReference type="NCBI Taxonomy" id="173365"/>
    <lineage>
        <taxon>Bacteria</taxon>
        <taxon>Pseudomonadati</taxon>
        <taxon>Pseudomonadota</taxon>
        <taxon>Gammaproteobacteria</taxon>
        <taxon>Methylococcales</taxon>
        <taxon>Methylococcaceae</taxon>
        <taxon>Methylobacter</taxon>
    </lineage>
</organism>
<dbReference type="InterPro" id="IPR043128">
    <property type="entry name" value="Rev_trsase/Diguanyl_cyclase"/>
</dbReference>
<gene>
    <name evidence="11" type="ORF">B0F87_101578</name>
</gene>
<dbReference type="SUPFAM" id="SSF55073">
    <property type="entry name" value="Nucleotide cyclase"/>
    <property type="match status" value="1"/>
</dbReference>
<accession>A0A2S6HL72</accession>
<evidence type="ECO:0000256" key="3">
    <source>
        <dbReference type="ARBA" id="ARBA00012528"/>
    </source>
</evidence>
<feature type="transmembrane region" description="Helical" evidence="9">
    <location>
        <begin position="44"/>
        <end position="71"/>
    </location>
</feature>
<sequence length="463" mass="50464">MARLKHTTVIWIAATALVYYFLAHFGMALFALKPGNITLLWLPSGIALVMCLHWGYRSIPFIVLASFAANFSGMSAFSGTGPFLHTAVAAIADGMVGIIAMHAFKYFLPNGLTRSHDLVPFGLWVCMVPTSITSIILSINLAVGGYISWAETENFFLMLVLADSLGILLVYQVYQGWHDDGKMSRAELNWLAGTTLVMAVLLTLGFTTLPGAVFFIVPLLLVLSFNVNLFGVATISSVSLMSIIVATAHNAGPFEVTDPADSNFRLMAFVFSSALTILGIALQNRQLTSIERSSELWKDAAEHDPLTGLINRRAFLPRLQNEHQRALRTGNTYTFAMLDLDHFKSINDAYGHHCGDAVLCALAAVMVENCRSIDAVVRMGGEEFGILFPECHIDEALIALERIRKRFESSSTMADGKLIFVTVSIGVAAFAGAEEKDTEVVERADRALYAAKAEGRNQIVVGL</sequence>
<dbReference type="InterPro" id="IPR029787">
    <property type="entry name" value="Nucleotide_cyclase"/>
</dbReference>
<feature type="transmembrane region" description="Helical" evidence="9">
    <location>
        <begin position="229"/>
        <end position="252"/>
    </location>
</feature>
<feature type="domain" description="GGDEF" evidence="10">
    <location>
        <begin position="331"/>
        <end position="463"/>
    </location>
</feature>
<dbReference type="GO" id="GO:1902201">
    <property type="term" value="P:negative regulation of bacterial-type flagellum-dependent cell motility"/>
    <property type="evidence" value="ECO:0007669"/>
    <property type="project" value="TreeGrafter"/>
</dbReference>
<dbReference type="InterPro" id="IPR007895">
    <property type="entry name" value="MASE1"/>
</dbReference>
<evidence type="ECO:0000256" key="7">
    <source>
        <dbReference type="ARBA" id="ARBA00023136"/>
    </source>
</evidence>
<evidence type="ECO:0000256" key="9">
    <source>
        <dbReference type="SAM" id="Phobius"/>
    </source>
</evidence>
<dbReference type="Pfam" id="PF05231">
    <property type="entry name" value="MASE1"/>
    <property type="match status" value="1"/>
</dbReference>
<dbReference type="GO" id="GO:0043709">
    <property type="term" value="P:cell adhesion involved in single-species biofilm formation"/>
    <property type="evidence" value="ECO:0007669"/>
    <property type="project" value="TreeGrafter"/>
</dbReference>
<evidence type="ECO:0000259" key="10">
    <source>
        <dbReference type="PROSITE" id="PS50887"/>
    </source>
</evidence>
<feature type="transmembrane region" description="Helical" evidence="9">
    <location>
        <begin position="9"/>
        <end position="32"/>
    </location>
</feature>
<evidence type="ECO:0000313" key="12">
    <source>
        <dbReference type="Proteomes" id="UP000240010"/>
    </source>
</evidence>
<feature type="transmembrane region" description="Helical" evidence="9">
    <location>
        <begin position="155"/>
        <end position="174"/>
    </location>
</feature>
<dbReference type="GO" id="GO:0005886">
    <property type="term" value="C:plasma membrane"/>
    <property type="evidence" value="ECO:0007669"/>
    <property type="project" value="UniProtKB-SubCell"/>
</dbReference>
<feature type="transmembrane region" description="Helical" evidence="9">
    <location>
        <begin position="83"/>
        <end position="101"/>
    </location>
</feature>
<comment type="caution">
    <text evidence="11">The sequence shown here is derived from an EMBL/GenBank/DDBJ whole genome shotgun (WGS) entry which is preliminary data.</text>
</comment>
<dbReference type="RefSeq" id="WP_104427542.1">
    <property type="nucleotide sequence ID" value="NZ_PTIZ01000001.1"/>
</dbReference>
<dbReference type="PANTHER" id="PTHR45138">
    <property type="entry name" value="REGULATORY COMPONENTS OF SENSORY TRANSDUCTION SYSTEM"/>
    <property type="match status" value="1"/>
</dbReference>
<evidence type="ECO:0000256" key="8">
    <source>
        <dbReference type="ARBA" id="ARBA00034247"/>
    </source>
</evidence>
<evidence type="ECO:0000256" key="1">
    <source>
        <dbReference type="ARBA" id="ARBA00001946"/>
    </source>
</evidence>
<proteinExistence type="predicted"/>
<dbReference type="Pfam" id="PF00990">
    <property type="entry name" value="GGDEF"/>
    <property type="match status" value="1"/>
</dbReference>
<keyword evidence="4" id="KW-1003">Cell membrane</keyword>
<dbReference type="AlphaFoldDB" id="A0A2S6HL72"/>
<feature type="transmembrane region" description="Helical" evidence="9">
    <location>
        <begin position="121"/>
        <end position="143"/>
    </location>
</feature>
<dbReference type="Gene3D" id="3.30.70.270">
    <property type="match status" value="1"/>
</dbReference>
<comment type="subcellular location">
    <subcellularLocation>
        <location evidence="2">Cell membrane</location>
        <topology evidence="2">Multi-pass membrane protein</topology>
    </subcellularLocation>
</comment>
<dbReference type="GO" id="GO:0052621">
    <property type="term" value="F:diguanylate cyclase activity"/>
    <property type="evidence" value="ECO:0007669"/>
    <property type="project" value="UniProtKB-EC"/>
</dbReference>
<evidence type="ECO:0000256" key="6">
    <source>
        <dbReference type="ARBA" id="ARBA00022989"/>
    </source>
</evidence>
<dbReference type="NCBIfam" id="TIGR00254">
    <property type="entry name" value="GGDEF"/>
    <property type="match status" value="1"/>
</dbReference>
<reference evidence="11 12" key="1">
    <citation type="submission" date="2018-02" db="EMBL/GenBank/DDBJ databases">
        <title>Subsurface microbial communities from deep shales in Ohio and West Virginia, USA.</title>
        <authorList>
            <person name="Wrighton K."/>
        </authorList>
    </citation>
    <scope>NUCLEOTIDE SEQUENCE [LARGE SCALE GENOMIC DNA]</scope>
    <source>
        <strain evidence="11 12">OWC-DMM</strain>
    </source>
</reference>
<dbReference type="InterPro" id="IPR050469">
    <property type="entry name" value="Diguanylate_Cyclase"/>
</dbReference>
<dbReference type="FunFam" id="3.30.70.270:FF:000001">
    <property type="entry name" value="Diguanylate cyclase domain protein"/>
    <property type="match status" value="1"/>
</dbReference>
<comment type="catalytic activity">
    <reaction evidence="8">
        <text>2 GTP = 3',3'-c-di-GMP + 2 diphosphate</text>
        <dbReference type="Rhea" id="RHEA:24898"/>
        <dbReference type="ChEBI" id="CHEBI:33019"/>
        <dbReference type="ChEBI" id="CHEBI:37565"/>
        <dbReference type="ChEBI" id="CHEBI:58805"/>
        <dbReference type="EC" id="2.7.7.65"/>
    </reaction>
</comment>
<keyword evidence="5 9" id="KW-0812">Transmembrane</keyword>
<name>A0A2S6HL72_9GAMM</name>
<evidence type="ECO:0000256" key="4">
    <source>
        <dbReference type="ARBA" id="ARBA00022475"/>
    </source>
</evidence>
<dbReference type="InterPro" id="IPR000160">
    <property type="entry name" value="GGDEF_dom"/>
</dbReference>
<dbReference type="Proteomes" id="UP000240010">
    <property type="component" value="Unassembled WGS sequence"/>
</dbReference>
<feature type="transmembrane region" description="Helical" evidence="9">
    <location>
        <begin position="194"/>
        <end position="222"/>
    </location>
</feature>
<dbReference type="EC" id="2.7.7.65" evidence="3"/>
<feature type="transmembrane region" description="Helical" evidence="9">
    <location>
        <begin position="264"/>
        <end position="282"/>
    </location>
</feature>
<dbReference type="PROSITE" id="PS50887">
    <property type="entry name" value="GGDEF"/>
    <property type="match status" value="1"/>
</dbReference>
<dbReference type="EMBL" id="PTIZ01000001">
    <property type="protein sequence ID" value="PPK78196.1"/>
    <property type="molecule type" value="Genomic_DNA"/>
</dbReference>
<evidence type="ECO:0000256" key="5">
    <source>
        <dbReference type="ARBA" id="ARBA00022692"/>
    </source>
</evidence>
<protein>
    <recommendedName>
        <fullName evidence="3">diguanylate cyclase</fullName>
        <ecNumber evidence="3">2.7.7.65</ecNumber>
    </recommendedName>
</protein>